<dbReference type="EMBL" id="MU839829">
    <property type="protein sequence ID" value="KAK1757963.1"/>
    <property type="molecule type" value="Genomic_DNA"/>
</dbReference>
<reference evidence="2" key="1">
    <citation type="submission" date="2023-06" db="EMBL/GenBank/DDBJ databases">
        <title>Genome-scale phylogeny and comparative genomics of the fungal order Sordariales.</title>
        <authorList>
            <consortium name="Lawrence Berkeley National Laboratory"/>
            <person name="Hensen N."/>
            <person name="Bonometti L."/>
            <person name="Westerberg I."/>
            <person name="Brannstrom I.O."/>
            <person name="Guillou S."/>
            <person name="Cros-Aarteil S."/>
            <person name="Calhoun S."/>
            <person name="Haridas S."/>
            <person name="Kuo A."/>
            <person name="Mondo S."/>
            <person name="Pangilinan J."/>
            <person name="Riley R."/>
            <person name="Labutti K."/>
            <person name="Andreopoulos B."/>
            <person name="Lipzen A."/>
            <person name="Chen C."/>
            <person name="Yanf M."/>
            <person name="Daum C."/>
            <person name="Ng V."/>
            <person name="Clum A."/>
            <person name="Steindorff A."/>
            <person name="Ohm R."/>
            <person name="Martin F."/>
            <person name="Silar P."/>
            <person name="Natvig D."/>
            <person name="Lalanne C."/>
            <person name="Gautier V."/>
            <person name="Ament-Velasquez S.L."/>
            <person name="Kruys A."/>
            <person name="Hutchinson M.I."/>
            <person name="Powell A.J."/>
            <person name="Barry K."/>
            <person name="Miller A.N."/>
            <person name="Grigoriev I.V."/>
            <person name="Debuchy R."/>
            <person name="Gladieux P."/>
            <person name="Thoren M.H."/>
            <person name="Johannesson H."/>
        </authorList>
    </citation>
    <scope>NUCLEOTIDE SEQUENCE</scope>
    <source>
        <strain evidence="2">PSN4</strain>
    </source>
</reference>
<feature type="region of interest" description="Disordered" evidence="1">
    <location>
        <begin position="115"/>
        <end position="151"/>
    </location>
</feature>
<evidence type="ECO:0000313" key="2">
    <source>
        <dbReference type="EMBL" id="KAK1757963.1"/>
    </source>
</evidence>
<accession>A0AAJ0FC46</accession>
<dbReference type="AlphaFoldDB" id="A0AAJ0FC46"/>
<evidence type="ECO:0000256" key="1">
    <source>
        <dbReference type="SAM" id="MobiDB-lite"/>
    </source>
</evidence>
<dbReference type="Proteomes" id="UP001239445">
    <property type="component" value="Unassembled WGS sequence"/>
</dbReference>
<organism evidence="2 3">
    <name type="scientific">Echria macrotheca</name>
    <dbReference type="NCBI Taxonomy" id="438768"/>
    <lineage>
        <taxon>Eukaryota</taxon>
        <taxon>Fungi</taxon>
        <taxon>Dikarya</taxon>
        <taxon>Ascomycota</taxon>
        <taxon>Pezizomycotina</taxon>
        <taxon>Sordariomycetes</taxon>
        <taxon>Sordariomycetidae</taxon>
        <taxon>Sordariales</taxon>
        <taxon>Schizotheciaceae</taxon>
        <taxon>Echria</taxon>
    </lineage>
</organism>
<name>A0AAJ0FC46_9PEZI</name>
<comment type="caution">
    <text evidence="2">The sequence shown here is derived from an EMBL/GenBank/DDBJ whole genome shotgun (WGS) entry which is preliminary data.</text>
</comment>
<evidence type="ECO:0000313" key="3">
    <source>
        <dbReference type="Proteomes" id="UP001239445"/>
    </source>
</evidence>
<proteinExistence type="predicted"/>
<sequence>MLPFNLPFVIDSSALHRNPLRHPSFVGLSSHLPAATHASPLVFGEARLLFDRVPRNSHPEAPPSIAGLSQDGDTIYVSAEAFNIASRASEPSDSEPSDNPEVSSDELVDVLLSSSYKPSDDESSSSGNSGISRTYTDLSYQSSDDESSNSGPFHTIFTNRLRYDLSEIPHPSGGHLRMQLATHPQVSTSTFGFPPESSNPFEASDDELLDDQLLDNDLSANDENVTNLIEENDRNLPNDSQEDMGQMQPLVEPVLDPLEPAVDTSSIRFRSAIHAMVANIKRYTREVRLEHHQQLPLEERPVSVLGKGGVLSGEVYAFFIFYFVWNAMPKNSPSV</sequence>
<gene>
    <name evidence="2" type="ORF">QBC47DRAFT_458197</name>
</gene>
<keyword evidence="3" id="KW-1185">Reference proteome</keyword>
<protein>
    <submittedName>
        <fullName evidence="2">Uncharacterized protein</fullName>
    </submittedName>
</protein>
<feature type="compositionally biased region" description="Low complexity" evidence="1">
    <location>
        <begin position="124"/>
        <end position="142"/>
    </location>
</feature>